<reference evidence="1 2" key="1">
    <citation type="submission" date="2018-03" db="EMBL/GenBank/DDBJ databases">
        <title>Adhaeribacter sp. HMF7605 Genome sequencing and assembly.</title>
        <authorList>
            <person name="Kang H."/>
            <person name="Kang J."/>
            <person name="Cha I."/>
            <person name="Kim H."/>
            <person name="Joh K."/>
        </authorList>
    </citation>
    <scope>NUCLEOTIDE SEQUENCE [LARGE SCALE GENOMIC DNA]</scope>
    <source>
        <strain evidence="1 2">HMF7605</strain>
    </source>
</reference>
<dbReference type="AlphaFoldDB" id="A0A2T2YJ15"/>
<proteinExistence type="predicted"/>
<sequence>MIAAENQIFRITYEAFSKFSNNLSKCRSLDDVAACFKINLKYLFNFHVFRASYQRGNRYIHLMVTAEDCSIVLQSTSGYFAYETVLLEKGIPLHYNLDIDTIPLPEVYRSLTIAEPELWGWNFKQAQDRQIIVSLLSGKSQVFTKKDISFLKMVAESLESKLLEVCLFLELDAKNQELGNAVTTIHEKNGVITSIMEHQKEIIEQRTQEIATKNARLLEISVLNAHHVREPLSRILGLISVFDYYDSLADIQREVLPKLKISSADLDSALQDVINKATSDLIELKA</sequence>
<gene>
    <name evidence="1" type="ORF">AHMF7605_19290</name>
</gene>
<comment type="caution">
    <text evidence="1">The sequence shown here is derived from an EMBL/GenBank/DDBJ whole genome shotgun (WGS) entry which is preliminary data.</text>
</comment>
<dbReference type="Proteomes" id="UP000240357">
    <property type="component" value="Unassembled WGS sequence"/>
</dbReference>
<name>A0A2T2YJ15_9BACT</name>
<dbReference type="EMBL" id="PYFT01000001">
    <property type="protein sequence ID" value="PSR55498.1"/>
    <property type="molecule type" value="Genomic_DNA"/>
</dbReference>
<evidence type="ECO:0000313" key="2">
    <source>
        <dbReference type="Proteomes" id="UP000240357"/>
    </source>
</evidence>
<organism evidence="1 2">
    <name type="scientific">Adhaeribacter arboris</name>
    <dbReference type="NCBI Taxonomy" id="2072846"/>
    <lineage>
        <taxon>Bacteria</taxon>
        <taxon>Pseudomonadati</taxon>
        <taxon>Bacteroidota</taxon>
        <taxon>Cytophagia</taxon>
        <taxon>Cytophagales</taxon>
        <taxon>Hymenobacteraceae</taxon>
        <taxon>Adhaeribacter</taxon>
    </lineage>
</organism>
<evidence type="ECO:0008006" key="3">
    <source>
        <dbReference type="Google" id="ProtNLM"/>
    </source>
</evidence>
<accession>A0A2T2YJ15</accession>
<keyword evidence="2" id="KW-1185">Reference proteome</keyword>
<protein>
    <recommendedName>
        <fullName evidence="3">Signal transduction histidine kinase dimerisation/phosphoacceptor domain-containing protein</fullName>
    </recommendedName>
</protein>
<dbReference type="OrthoDB" id="851424at2"/>
<evidence type="ECO:0000313" key="1">
    <source>
        <dbReference type="EMBL" id="PSR55498.1"/>
    </source>
</evidence>
<dbReference type="RefSeq" id="WP_106931677.1">
    <property type="nucleotide sequence ID" value="NZ_PYFT01000001.1"/>
</dbReference>